<dbReference type="Proteomes" id="UP000244903">
    <property type="component" value="Chromosome"/>
</dbReference>
<dbReference type="InterPro" id="IPR014922">
    <property type="entry name" value="YdhG-like"/>
</dbReference>
<dbReference type="Gene3D" id="3.90.1150.200">
    <property type="match status" value="1"/>
</dbReference>
<name>A0AAD0JRX6_9ACTN</name>
<gene>
    <name evidence="2" type="ORF">A6048_00875</name>
</gene>
<protein>
    <recommendedName>
        <fullName evidence="1">YdhG-like domain-containing protein</fullName>
    </recommendedName>
</protein>
<keyword evidence="3" id="KW-1185">Reference proteome</keyword>
<organism evidence="2 3">
    <name type="scientific">Dietzia psychralcaliphila</name>
    <dbReference type="NCBI Taxonomy" id="139021"/>
    <lineage>
        <taxon>Bacteria</taxon>
        <taxon>Bacillati</taxon>
        <taxon>Actinomycetota</taxon>
        <taxon>Actinomycetes</taxon>
        <taxon>Mycobacteriales</taxon>
        <taxon>Dietziaceae</taxon>
        <taxon>Dietzia</taxon>
    </lineage>
</organism>
<proteinExistence type="predicted"/>
<dbReference type="SUPFAM" id="SSF159888">
    <property type="entry name" value="YdhG-like"/>
    <property type="match status" value="1"/>
</dbReference>
<sequence>MTKPTTIDEYVEAFPPPAQRQLSAIRELCRAAAPTAGEQLKWRHPAYVHTDGVILFMFSGHAKHASLAFTPSTRAAFADDLTGFHTGKGTVALPYGTAVPVDLVRRMLEYRVLEYEVHGVKWM</sequence>
<dbReference type="RefSeq" id="WP_107747822.1">
    <property type="nucleotide sequence ID" value="NZ_CP015453.1"/>
</dbReference>
<feature type="domain" description="YdhG-like" evidence="1">
    <location>
        <begin position="19"/>
        <end position="111"/>
    </location>
</feature>
<dbReference type="EMBL" id="CP015453">
    <property type="protein sequence ID" value="AWH94306.1"/>
    <property type="molecule type" value="Genomic_DNA"/>
</dbReference>
<reference evidence="2 3" key="1">
    <citation type="submission" date="2016-04" db="EMBL/GenBank/DDBJ databases">
        <title>Complete genome sequence of the haloalkaliphilic hydrocarbon-degrading bacterium Dietzia psychralcaliphila ILA-1T, isolated from a drain of a fish product-processing plant.</title>
        <authorList>
            <person name="Zhao J."/>
            <person name="Hu B."/>
            <person name="Geng S."/>
            <person name="Nie Y."/>
            <person name="Tang Y."/>
        </authorList>
    </citation>
    <scope>NUCLEOTIDE SEQUENCE [LARGE SCALE GENOMIC DNA]</scope>
    <source>
        <strain evidence="2 3">ILA-1</strain>
    </source>
</reference>
<dbReference type="AlphaFoldDB" id="A0AAD0JRX6"/>
<dbReference type="KEGG" id="dpc:A6048_00875"/>
<accession>A0AAD0JRX6</accession>
<evidence type="ECO:0000313" key="3">
    <source>
        <dbReference type="Proteomes" id="UP000244903"/>
    </source>
</evidence>
<evidence type="ECO:0000313" key="2">
    <source>
        <dbReference type="EMBL" id="AWH94306.1"/>
    </source>
</evidence>
<dbReference type="Pfam" id="PF08818">
    <property type="entry name" value="DUF1801"/>
    <property type="match status" value="1"/>
</dbReference>
<evidence type="ECO:0000259" key="1">
    <source>
        <dbReference type="Pfam" id="PF08818"/>
    </source>
</evidence>